<dbReference type="InterPro" id="IPR016072">
    <property type="entry name" value="Skp1_comp_dimer"/>
</dbReference>
<sequence>METTVENSKQAVSCLTSDGVPEPVEVIDNNTNAIIWFVFNEYEQKFLNLPFAELNELLIAASYLKIPSLQSYSAQAMARKIREVIAHPQKVRDLLGLPDNLTKEEKEQIKKDNPWCDFGGI</sequence>
<protein>
    <submittedName>
        <fullName evidence="3">SKP1 component dimerisation domain-containing protein</fullName>
    </submittedName>
</protein>
<keyword evidence="2" id="KW-1185">Reference proteome</keyword>
<dbReference type="AlphaFoldDB" id="A0A915ECP0"/>
<dbReference type="InterPro" id="IPR036296">
    <property type="entry name" value="SKP1-like_dim_sf"/>
</dbReference>
<dbReference type="Pfam" id="PF01466">
    <property type="entry name" value="Skp1"/>
    <property type="match status" value="1"/>
</dbReference>
<evidence type="ECO:0000313" key="3">
    <source>
        <dbReference type="WBParaSite" id="jg446"/>
    </source>
</evidence>
<dbReference type="InterPro" id="IPR011333">
    <property type="entry name" value="SKP1/BTB/POZ_sf"/>
</dbReference>
<organism evidence="2 3">
    <name type="scientific">Ditylenchus dipsaci</name>
    <dbReference type="NCBI Taxonomy" id="166011"/>
    <lineage>
        <taxon>Eukaryota</taxon>
        <taxon>Metazoa</taxon>
        <taxon>Ecdysozoa</taxon>
        <taxon>Nematoda</taxon>
        <taxon>Chromadorea</taxon>
        <taxon>Rhabditida</taxon>
        <taxon>Tylenchina</taxon>
        <taxon>Tylenchomorpha</taxon>
        <taxon>Sphaerularioidea</taxon>
        <taxon>Anguinidae</taxon>
        <taxon>Anguininae</taxon>
        <taxon>Ditylenchus</taxon>
    </lineage>
</organism>
<feature type="domain" description="SKP1 component dimerisation" evidence="1">
    <location>
        <begin position="69"/>
        <end position="116"/>
    </location>
</feature>
<name>A0A915ECP0_9BILA</name>
<evidence type="ECO:0000259" key="1">
    <source>
        <dbReference type="Pfam" id="PF01466"/>
    </source>
</evidence>
<accession>A0A915ECP0</accession>
<dbReference type="GO" id="GO:0006511">
    <property type="term" value="P:ubiquitin-dependent protein catabolic process"/>
    <property type="evidence" value="ECO:0007669"/>
    <property type="project" value="InterPro"/>
</dbReference>
<evidence type="ECO:0000313" key="2">
    <source>
        <dbReference type="Proteomes" id="UP000887574"/>
    </source>
</evidence>
<reference evidence="3" key="1">
    <citation type="submission" date="2022-11" db="UniProtKB">
        <authorList>
            <consortium name="WormBaseParasite"/>
        </authorList>
    </citation>
    <scope>IDENTIFICATION</scope>
</reference>
<proteinExistence type="predicted"/>
<dbReference type="SUPFAM" id="SSF81382">
    <property type="entry name" value="Skp1 dimerisation domain-like"/>
    <property type="match status" value="1"/>
</dbReference>
<dbReference type="Proteomes" id="UP000887574">
    <property type="component" value="Unplaced"/>
</dbReference>
<dbReference type="Gene3D" id="3.30.710.10">
    <property type="entry name" value="Potassium Channel Kv1.1, Chain A"/>
    <property type="match status" value="1"/>
</dbReference>
<dbReference type="WBParaSite" id="jg446">
    <property type="protein sequence ID" value="jg446"/>
    <property type="gene ID" value="jg446"/>
</dbReference>